<feature type="transmembrane region" description="Helical" evidence="7">
    <location>
        <begin position="116"/>
        <end position="136"/>
    </location>
</feature>
<dbReference type="Pfam" id="PF00528">
    <property type="entry name" value="BPD_transp_1"/>
    <property type="match status" value="1"/>
</dbReference>
<evidence type="ECO:0000256" key="1">
    <source>
        <dbReference type="ARBA" id="ARBA00004651"/>
    </source>
</evidence>
<dbReference type="InterPro" id="IPR035906">
    <property type="entry name" value="MetI-like_sf"/>
</dbReference>
<name>A0A1L8SEC6_ENTCA</name>
<evidence type="ECO:0000313" key="11">
    <source>
        <dbReference type="Proteomes" id="UP000286288"/>
    </source>
</evidence>
<feature type="domain" description="ABC transmembrane type-1" evidence="8">
    <location>
        <begin position="79"/>
        <end position="293"/>
    </location>
</feature>
<dbReference type="OrthoDB" id="9810086at2"/>
<proteinExistence type="inferred from homology"/>
<dbReference type="AlphaFoldDB" id="A0A1L8SEC6"/>
<keyword evidence="5 7" id="KW-1133">Transmembrane helix</keyword>
<reference evidence="10 11" key="1">
    <citation type="submission" date="2018-08" db="EMBL/GenBank/DDBJ databases">
        <title>A genome reference for cultivated species of the human gut microbiota.</title>
        <authorList>
            <person name="Zou Y."/>
            <person name="Xue W."/>
            <person name="Luo G."/>
        </authorList>
    </citation>
    <scope>NUCLEOTIDE SEQUENCE [LARGE SCALE GENOMIC DNA]</scope>
    <source>
        <strain evidence="10 11">AF48-16</strain>
    </source>
</reference>
<evidence type="ECO:0000256" key="6">
    <source>
        <dbReference type="ARBA" id="ARBA00023136"/>
    </source>
</evidence>
<keyword evidence="6 7" id="KW-0472">Membrane</keyword>
<feature type="transmembrane region" description="Helical" evidence="7">
    <location>
        <begin position="269"/>
        <end position="289"/>
    </location>
</feature>
<sequence length="304" mass="34271">MKTTSLIKDTRADKIFLIFVYVFLAISLLIVLYPLIYIISASISNPHLVNSGEMWLLPKGITFEGYRTLLGNSSIWRGYLNTIYYTVLGTSINLLVTLPCAYALSREDFYGRRAFTNFMLVTMFLSGGLIPSYLLIRSLGMLNTVWALVIPGAVSVYNVVVTRTFFQSTIPREMEEAAIVDGCSDFRLFMQIVLPLSTPIIAVMALFYGVGHWNSFFSALIYLSDRSMYPLQMILREILILQDMSSNTVNNVTSEMANMLYSKQQLAQVIKYGVMIVSSLPVIIVYPFLQKYFVKGMMVGSIKG</sequence>
<dbReference type="PANTHER" id="PTHR43744">
    <property type="entry name" value="ABC TRANSPORTER PERMEASE PROTEIN MG189-RELATED-RELATED"/>
    <property type="match status" value="1"/>
</dbReference>
<dbReference type="GO" id="GO:0005886">
    <property type="term" value="C:plasma membrane"/>
    <property type="evidence" value="ECO:0007669"/>
    <property type="project" value="UniProtKB-SubCell"/>
</dbReference>
<keyword evidence="2 7" id="KW-0813">Transport</keyword>
<dbReference type="SUPFAM" id="SSF161098">
    <property type="entry name" value="MetI-like"/>
    <property type="match status" value="1"/>
</dbReference>
<evidence type="ECO:0000256" key="2">
    <source>
        <dbReference type="ARBA" id="ARBA00022448"/>
    </source>
</evidence>
<evidence type="ECO:0000256" key="4">
    <source>
        <dbReference type="ARBA" id="ARBA00022692"/>
    </source>
</evidence>
<dbReference type="GO" id="GO:0055085">
    <property type="term" value="P:transmembrane transport"/>
    <property type="evidence" value="ECO:0007669"/>
    <property type="project" value="InterPro"/>
</dbReference>
<dbReference type="PROSITE" id="PS50928">
    <property type="entry name" value="ABC_TM1"/>
    <property type="match status" value="1"/>
</dbReference>
<keyword evidence="4 7" id="KW-0812">Transmembrane</keyword>
<protein>
    <submittedName>
        <fullName evidence="10">Carbohydrate ABC transporter permease</fullName>
    </submittedName>
</protein>
<comment type="subcellular location">
    <subcellularLocation>
        <location evidence="1 7">Cell membrane</location>
        <topology evidence="1 7">Multi-pass membrane protein</topology>
    </subcellularLocation>
</comment>
<dbReference type="EMBL" id="QRMZ01000008">
    <property type="protein sequence ID" value="RHK06647.1"/>
    <property type="molecule type" value="Genomic_DNA"/>
</dbReference>
<evidence type="ECO:0000313" key="12">
    <source>
        <dbReference type="Proteomes" id="UP001253851"/>
    </source>
</evidence>
<keyword evidence="3" id="KW-1003">Cell membrane</keyword>
<dbReference type="CDD" id="cd06261">
    <property type="entry name" value="TM_PBP2"/>
    <property type="match status" value="1"/>
</dbReference>
<evidence type="ECO:0000313" key="10">
    <source>
        <dbReference type="EMBL" id="RHK06647.1"/>
    </source>
</evidence>
<accession>A0A1L8SEC6</accession>
<dbReference type="RefSeq" id="WP_015510401.1">
    <property type="nucleotide sequence ID" value="NZ_BAAAXK010000001.1"/>
</dbReference>
<dbReference type="Proteomes" id="UP001253851">
    <property type="component" value="Unassembled WGS sequence"/>
</dbReference>
<reference evidence="9 12" key="2">
    <citation type="submission" date="2023-03" db="EMBL/GenBank/DDBJ databases">
        <authorList>
            <person name="Shen W."/>
            <person name="Cai J."/>
        </authorList>
    </citation>
    <scope>NUCLEOTIDE SEQUENCE [LARGE SCALE GENOMIC DNA]</scope>
    <source>
        <strain evidence="9 12">B516</strain>
    </source>
</reference>
<dbReference type="EMBL" id="JARQDZ010000002">
    <property type="protein sequence ID" value="MDT2982351.1"/>
    <property type="molecule type" value="Genomic_DNA"/>
</dbReference>
<feature type="transmembrane region" description="Helical" evidence="7">
    <location>
        <begin position="186"/>
        <end position="210"/>
    </location>
</feature>
<feature type="transmembrane region" description="Helical" evidence="7">
    <location>
        <begin position="148"/>
        <end position="166"/>
    </location>
</feature>
<dbReference type="Gene3D" id="1.10.3720.10">
    <property type="entry name" value="MetI-like"/>
    <property type="match status" value="1"/>
</dbReference>
<evidence type="ECO:0000259" key="8">
    <source>
        <dbReference type="PROSITE" id="PS50928"/>
    </source>
</evidence>
<evidence type="ECO:0000256" key="7">
    <source>
        <dbReference type="RuleBase" id="RU363032"/>
    </source>
</evidence>
<dbReference type="PANTHER" id="PTHR43744:SF9">
    <property type="entry name" value="POLYGALACTURONAN_RHAMNOGALACTURONAN TRANSPORT SYSTEM PERMEASE PROTEIN YTCP"/>
    <property type="match status" value="1"/>
</dbReference>
<gene>
    <name evidence="10" type="ORF">DW084_07190</name>
    <name evidence="9" type="ORF">P7I34_06730</name>
</gene>
<dbReference type="GeneID" id="15143320"/>
<dbReference type="InterPro" id="IPR000515">
    <property type="entry name" value="MetI-like"/>
</dbReference>
<organism evidence="10 11">
    <name type="scientific">Enterococcus casseliflavus</name>
    <name type="common">Enterococcus flavescens</name>
    <dbReference type="NCBI Taxonomy" id="37734"/>
    <lineage>
        <taxon>Bacteria</taxon>
        <taxon>Bacillati</taxon>
        <taxon>Bacillota</taxon>
        <taxon>Bacilli</taxon>
        <taxon>Lactobacillales</taxon>
        <taxon>Enterococcaceae</taxon>
        <taxon>Enterococcus</taxon>
    </lineage>
</organism>
<feature type="transmembrane region" description="Helical" evidence="7">
    <location>
        <begin position="83"/>
        <end position="104"/>
    </location>
</feature>
<evidence type="ECO:0000256" key="3">
    <source>
        <dbReference type="ARBA" id="ARBA00022475"/>
    </source>
</evidence>
<feature type="transmembrane region" description="Helical" evidence="7">
    <location>
        <begin position="15"/>
        <end position="39"/>
    </location>
</feature>
<evidence type="ECO:0000313" key="9">
    <source>
        <dbReference type="EMBL" id="MDT2982351.1"/>
    </source>
</evidence>
<evidence type="ECO:0000256" key="5">
    <source>
        <dbReference type="ARBA" id="ARBA00022989"/>
    </source>
</evidence>
<comment type="similarity">
    <text evidence="7">Belongs to the binding-protein-dependent transport system permease family.</text>
</comment>
<dbReference type="Proteomes" id="UP000286288">
    <property type="component" value="Unassembled WGS sequence"/>
</dbReference>
<comment type="caution">
    <text evidence="10">The sequence shown here is derived from an EMBL/GenBank/DDBJ whole genome shotgun (WGS) entry which is preliminary data.</text>
</comment>